<protein>
    <submittedName>
        <fullName evidence="1">DUF2442 domain-containing protein</fullName>
    </submittedName>
</protein>
<dbReference type="AlphaFoldDB" id="A0A2T2YIL0"/>
<name>A0A2T2YIL0_9BACT</name>
<evidence type="ECO:0000313" key="1">
    <source>
        <dbReference type="EMBL" id="PSR55342.1"/>
    </source>
</evidence>
<gene>
    <name evidence="1" type="ORF">AHMF7605_18430</name>
</gene>
<dbReference type="Proteomes" id="UP000240357">
    <property type="component" value="Unassembled WGS sequence"/>
</dbReference>
<dbReference type="EMBL" id="PYFT01000001">
    <property type="protein sequence ID" value="PSR55342.1"/>
    <property type="molecule type" value="Genomic_DNA"/>
</dbReference>
<dbReference type="Gene3D" id="3.30.2020.10">
    <property type="entry name" value="NE0471-like N-terminal domain"/>
    <property type="match status" value="1"/>
</dbReference>
<reference evidence="1 2" key="1">
    <citation type="submission" date="2018-03" db="EMBL/GenBank/DDBJ databases">
        <title>Adhaeribacter sp. HMF7605 Genome sequencing and assembly.</title>
        <authorList>
            <person name="Kang H."/>
            <person name="Kang J."/>
            <person name="Cha I."/>
            <person name="Kim H."/>
            <person name="Joh K."/>
        </authorList>
    </citation>
    <scope>NUCLEOTIDE SEQUENCE [LARGE SCALE GENOMIC DNA]</scope>
    <source>
        <strain evidence="1 2">HMF7605</strain>
    </source>
</reference>
<dbReference type="RefSeq" id="WP_106931521.1">
    <property type="nucleotide sequence ID" value="NZ_PYFT01000001.1"/>
</dbReference>
<organism evidence="1 2">
    <name type="scientific">Adhaeribacter arboris</name>
    <dbReference type="NCBI Taxonomy" id="2072846"/>
    <lineage>
        <taxon>Bacteria</taxon>
        <taxon>Pseudomonadati</taxon>
        <taxon>Bacteroidota</taxon>
        <taxon>Cytophagia</taxon>
        <taxon>Cytophagales</taxon>
        <taxon>Hymenobacteraceae</taxon>
        <taxon>Adhaeribacter</taxon>
    </lineage>
</organism>
<dbReference type="InterPro" id="IPR036782">
    <property type="entry name" value="NE0471-like_N"/>
</dbReference>
<keyword evidence="2" id="KW-1185">Reference proteome</keyword>
<sequence length="80" mass="9469">MVVAIDKAVYLGGYRIKFDFSERVSQTIEAENFLKSAKNSMTKMYLDKNIFQGFRIEYGDIVWNDYEMCFPIWDLHEGKI</sequence>
<evidence type="ECO:0000313" key="2">
    <source>
        <dbReference type="Proteomes" id="UP000240357"/>
    </source>
</evidence>
<accession>A0A2T2YIL0</accession>
<dbReference type="OrthoDB" id="1369138at2"/>
<dbReference type="SUPFAM" id="SSF143880">
    <property type="entry name" value="NE0471 N-terminal domain-like"/>
    <property type="match status" value="1"/>
</dbReference>
<comment type="caution">
    <text evidence="1">The sequence shown here is derived from an EMBL/GenBank/DDBJ whole genome shotgun (WGS) entry which is preliminary data.</text>
</comment>
<proteinExistence type="predicted"/>